<feature type="transmembrane region" description="Helical" evidence="5">
    <location>
        <begin position="6"/>
        <end position="24"/>
    </location>
</feature>
<evidence type="ECO:0000256" key="4">
    <source>
        <dbReference type="ARBA" id="ARBA00023136"/>
    </source>
</evidence>
<dbReference type="WBParaSite" id="PEQ_0000367701-mRNA-1">
    <property type="protein sequence ID" value="PEQ_0000367701-mRNA-1"/>
    <property type="gene ID" value="PEQ_0000367701"/>
</dbReference>
<evidence type="ECO:0000313" key="8">
    <source>
        <dbReference type="WBParaSite" id="PEQ_0000367701-mRNA-1"/>
    </source>
</evidence>
<reference evidence="8" key="1">
    <citation type="submission" date="2022-11" db="UniProtKB">
        <authorList>
            <consortium name="WormBaseParasite"/>
        </authorList>
    </citation>
    <scope>IDENTIFICATION</scope>
</reference>
<dbReference type="InterPro" id="IPR017452">
    <property type="entry name" value="GPCR_Rhodpsn_7TM"/>
</dbReference>
<name>A0A914RFX4_PAREQ</name>
<evidence type="ECO:0000256" key="1">
    <source>
        <dbReference type="ARBA" id="ARBA00004370"/>
    </source>
</evidence>
<dbReference type="AlphaFoldDB" id="A0A914RFX4"/>
<feature type="transmembrane region" description="Helical" evidence="5">
    <location>
        <begin position="45"/>
        <end position="66"/>
    </location>
</feature>
<keyword evidence="2 5" id="KW-0812">Transmembrane</keyword>
<dbReference type="GO" id="GO:0016020">
    <property type="term" value="C:membrane"/>
    <property type="evidence" value="ECO:0007669"/>
    <property type="project" value="UniProtKB-SubCell"/>
</dbReference>
<comment type="subcellular location">
    <subcellularLocation>
        <location evidence="1">Membrane</location>
    </subcellularLocation>
</comment>
<keyword evidence="4 5" id="KW-0472">Membrane</keyword>
<evidence type="ECO:0000256" key="3">
    <source>
        <dbReference type="ARBA" id="ARBA00022989"/>
    </source>
</evidence>
<evidence type="ECO:0000259" key="6">
    <source>
        <dbReference type="PROSITE" id="PS50262"/>
    </source>
</evidence>
<dbReference type="SUPFAM" id="SSF81321">
    <property type="entry name" value="Family A G protein-coupled receptor-like"/>
    <property type="match status" value="1"/>
</dbReference>
<dbReference type="Gene3D" id="1.20.1070.10">
    <property type="entry name" value="Rhodopsin 7-helix transmembrane proteins"/>
    <property type="match status" value="1"/>
</dbReference>
<dbReference type="Proteomes" id="UP000887564">
    <property type="component" value="Unplaced"/>
</dbReference>
<keyword evidence="3 5" id="KW-1133">Transmembrane helix</keyword>
<evidence type="ECO:0000313" key="7">
    <source>
        <dbReference type="Proteomes" id="UP000887564"/>
    </source>
</evidence>
<organism evidence="7 8">
    <name type="scientific">Parascaris equorum</name>
    <name type="common">Equine roundworm</name>
    <dbReference type="NCBI Taxonomy" id="6256"/>
    <lineage>
        <taxon>Eukaryota</taxon>
        <taxon>Metazoa</taxon>
        <taxon>Ecdysozoa</taxon>
        <taxon>Nematoda</taxon>
        <taxon>Chromadorea</taxon>
        <taxon>Rhabditida</taxon>
        <taxon>Spirurina</taxon>
        <taxon>Ascaridomorpha</taxon>
        <taxon>Ascaridoidea</taxon>
        <taxon>Ascarididae</taxon>
        <taxon>Parascaris</taxon>
    </lineage>
</organism>
<evidence type="ECO:0000256" key="2">
    <source>
        <dbReference type="ARBA" id="ARBA00022692"/>
    </source>
</evidence>
<keyword evidence="7" id="KW-1185">Reference proteome</keyword>
<dbReference type="PROSITE" id="PS50262">
    <property type="entry name" value="G_PROTEIN_RECEP_F1_2"/>
    <property type="match status" value="1"/>
</dbReference>
<sequence>MFAVPFTILIVVNTLVIIAVHRSRKVHAKLNVSDDGLRKQELAKEIATSVMLVAVVVAFLLCNTLVTNGWLAKALELKNFGANNLYNETVLCSIYDLIQQYRKELGSAFGIGKNFCICKRIP</sequence>
<feature type="domain" description="G-protein coupled receptors family 1 profile" evidence="6">
    <location>
        <begin position="1"/>
        <end position="62"/>
    </location>
</feature>
<evidence type="ECO:0000256" key="5">
    <source>
        <dbReference type="SAM" id="Phobius"/>
    </source>
</evidence>
<protein>
    <submittedName>
        <fullName evidence="8">G-protein coupled receptors family 1 profile domain-containing protein</fullName>
    </submittedName>
</protein>
<proteinExistence type="predicted"/>
<accession>A0A914RFX4</accession>